<feature type="region of interest" description="Disordered" evidence="18">
    <location>
        <begin position="566"/>
        <end position="631"/>
    </location>
</feature>
<evidence type="ECO:0000259" key="21">
    <source>
        <dbReference type="PROSITE" id="PS50089"/>
    </source>
</evidence>
<evidence type="ECO:0000256" key="11">
    <source>
        <dbReference type="ARBA" id="ARBA00022729"/>
    </source>
</evidence>
<dbReference type="Pfam" id="PF18212">
    <property type="entry name" value="ZNRF_3_ecto"/>
    <property type="match status" value="1"/>
</dbReference>
<keyword evidence="15 19" id="KW-1133">Transmembrane helix</keyword>
<evidence type="ECO:0000256" key="8">
    <source>
        <dbReference type="ARBA" id="ARBA00022687"/>
    </source>
</evidence>
<dbReference type="InterPro" id="IPR001841">
    <property type="entry name" value="Znf_RING"/>
</dbReference>
<evidence type="ECO:0000256" key="16">
    <source>
        <dbReference type="ARBA" id="ARBA00023136"/>
    </source>
</evidence>
<dbReference type="InterPro" id="IPR051073">
    <property type="entry name" value="ZNRF3_Arkadia_E3_ligases"/>
</dbReference>
<protein>
    <recommendedName>
        <fullName evidence="5">RING-type E3 ubiquitin transferase</fullName>
        <ecNumber evidence="5">2.3.2.27</ecNumber>
    </recommendedName>
</protein>
<dbReference type="OrthoDB" id="8062037at2759"/>
<dbReference type="UniPathway" id="UPA00143"/>
<keyword evidence="12 17" id="KW-0863">Zinc-finger</keyword>
<feature type="compositionally biased region" description="Low complexity" evidence="18">
    <location>
        <begin position="515"/>
        <end position="532"/>
    </location>
</feature>
<dbReference type="STRING" id="1676925.ENSPKIP00000007691"/>
<evidence type="ECO:0000256" key="14">
    <source>
        <dbReference type="ARBA" id="ARBA00022833"/>
    </source>
</evidence>
<dbReference type="Pfam" id="PF13639">
    <property type="entry name" value="zf-RING_2"/>
    <property type="match status" value="1"/>
</dbReference>
<dbReference type="FunFam" id="3.50.30.30:FF:000018">
    <property type="entry name" value="E3 ubiquitin-protein ligase ZNRF3"/>
    <property type="match status" value="1"/>
</dbReference>
<reference evidence="22" key="1">
    <citation type="submission" date="2025-08" db="UniProtKB">
        <authorList>
            <consortium name="Ensembl"/>
        </authorList>
    </citation>
    <scope>IDENTIFICATION</scope>
</reference>
<dbReference type="InterPro" id="IPR013083">
    <property type="entry name" value="Znf_RING/FYVE/PHD"/>
</dbReference>
<dbReference type="SMART" id="SM00184">
    <property type="entry name" value="RING"/>
    <property type="match status" value="1"/>
</dbReference>
<comment type="catalytic activity">
    <reaction evidence="1">
        <text>S-ubiquitinyl-[E2 ubiquitin-conjugating enzyme]-L-cysteine + [acceptor protein]-L-lysine = [E2 ubiquitin-conjugating enzyme]-L-cysteine + N(6)-ubiquitinyl-[acceptor protein]-L-lysine.</text>
        <dbReference type="EC" id="2.3.2.27"/>
    </reaction>
</comment>
<evidence type="ECO:0000256" key="2">
    <source>
        <dbReference type="ARBA" id="ARBA00004251"/>
    </source>
</evidence>
<keyword evidence="11 20" id="KW-0732">Signal</keyword>
<evidence type="ECO:0000256" key="6">
    <source>
        <dbReference type="ARBA" id="ARBA00022475"/>
    </source>
</evidence>
<organism evidence="22 23">
    <name type="scientific">Paramormyrops kingsleyae</name>
    <dbReference type="NCBI Taxonomy" id="1676925"/>
    <lineage>
        <taxon>Eukaryota</taxon>
        <taxon>Metazoa</taxon>
        <taxon>Chordata</taxon>
        <taxon>Craniata</taxon>
        <taxon>Vertebrata</taxon>
        <taxon>Euteleostomi</taxon>
        <taxon>Actinopterygii</taxon>
        <taxon>Neopterygii</taxon>
        <taxon>Teleostei</taxon>
        <taxon>Osteoglossocephala</taxon>
        <taxon>Osteoglossomorpha</taxon>
        <taxon>Osteoglossiformes</taxon>
        <taxon>Mormyridae</taxon>
        <taxon>Paramormyrops</taxon>
    </lineage>
</organism>
<dbReference type="Ensembl" id="ENSPKIT00000031756.1">
    <property type="protein sequence ID" value="ENSPKIP00000007691.1"/>
    <property type="gene ID" value="ENSPKIG00000023489.1"/>
</dbReference>
<evidence type="ECO:0000256" key="10">
    <source>
        <dbReference type="ARBA" id="ARBA00022723"/>
    </source>
</evidence>
<dbReference type="AlphaFoldDB" id="A0A3B3QQJ6"/>
<feature type="region of interest" description="Disordered" evidence="18">
    <location>
        <begin position="330"/>
        <end position="359"/>
    </location>
</feature>
<feature type="chain" id="PRO_5017366550" description="RING-type E3 ubiquitin transferase" evidence="20">
    <location>
        <begin position="27"/>
        <end position="811"/>
    </location>
</feature>
<keyword evidence="10" id="KW-0479">Metal-binding</keyword>
<evidence type="ECO:0000256" key="4">
    <source>
        <dbReference type="ARBA" id="ARBA00008759"/>
    </source>
</evidence>
<dbReference type="Gene3D" id="3.50.30.30">
    <property type="match status" value="1"/>
</dbReference>
<keyword evidence="8" id="KW-0879">Wnt signaling pathway</keyword>
<dbReference type="GO" id="GO:0005886">
    <property type="term" value="C:plasma membrane"/>
    <property type="evidence" value="ECO:0007669"/>
    <property type="project" value="UniProtKB-SubCell"/>
</dbReference>
<dbReference type="PROSITE" id="PS50089">
    <property type="entry name" value="ZF_RING_2"/>
    <property type="match status" value="1"/>
</dbReference>
<reference evidence="22" key="2">
    <citation type="submission" date="2025-09" db="UniProtKB">
        <authorList>
            <consortium name="Ensembl"/>
        </authorList>
    </citation>
    <scope>IDENTIFICATION</scope>
</reference>
<feature type="transmembrane region" description="Helical" evidence="19">
    <location>
        <begin position="186"/>
        <end position="208"/>
    </location>
</feature>
<dbReference type="SUPFAM" id="SSF57850">
    <property type="entry name" value="RING/U-box"/>
    <property type="match status" value="1"/>
</dbReference>
<evidence type="ECO:0000256" key="15">
    <source>
        <dbReference type="ARBA" id="ARBA00022989"/>
    </source>
</evidence>
<dbReference type="GO" id="GO:0016567">
    <property type="term" value="P:protein ubiquitination"/>
    <property type="evidence" value="ECO:0007669"/>
    <property type="project" value="UniProtKB-UniPathway"/>
</dbReference>
<evidence type="ECO:0000256" key="20">
    <source>
        <dbReference type="SAM" id="SignalP"/>
    </source>
</evidence>
<dbReference type="PANTHER" id="PTHR16200">
    <property type="entry name" value="RING ZINC FINGER"/>
    <property type="match status" value="1"/>
</dbReference>
<evidence type="ECO:0000313" key="23">
    <source>
        <dbReference type="Proteomes" id="UP000261540"/>
    </source>
</evidence>
<evidence type="ECO:0000256" key="19">
    <source>
        <dbReference type="SAM" id="Phobius"/>
    </source>
</evidence>
<dbReference type="EC" id="2.3.2.27" evidence="5"/>
<dbReference type="GO" id="GO:0008270">
    <property type="term" value="F:zinc ion binding"/>
    <property type="evidence" value="ECO:0007669"/>
    <property type="project" value="UniProtKB-KW"/>
</dbReference>
<dbReference type="GO" id="GO:0061630">
    <property type="term" value="F:ubiquitin protein ligase activity"/>
    <property type="evidence" value="ECO:0007669"/>
    <property type="project" value="UniProtKB-EC"/>
</dbReference>
<proteinExistence type="inferred from homology"/>
<dbReference type="GeneTree" id="ENSGT00940000154006"/>
<keyword evidence="13" id="KW-0833">Ubl conjugation pathway</keyword>
<evidence type="ECO:0000256" key="7">
    <source>
        <dbReference type="ARBA" id="ARBA00022679"/>
    </source>
</evidence>
<sequence>MMTFPRSDPVAFLILVTVAASRSAFAKDTAFVEVVLFESSPNGDYTTYTTGLQGRFSKAGATISAEGEIVQVHPLGLCNGNNEEDLHDYGWVGVVKLEQPELDPSCLTVLGKTKRAVQRGATAVILDVSEDPGAIDQLDQGSDTPLKRPVVFVKGGEAVKLMNIVNKQKVARARIQHGPPQQPAEFFDMGVFLAFFVAVSLVCLLLLIKIKLKQRRTQGSVNRAAMQALEKMETRHFKAKGHRDSLCGSSASDCAICLERYLDGEELRVISCAHRFHRRCVDPWLLQHHTCPHCRRNIVEQQKGNLRSACVNSGVPPHARRPRVVLPAHHPGRVHRTTPGYPNSGGTGLRGSLAPTATQTGGRVDRTLYAPRFSATFRGYPPVRQAGGASSRLMPDCSQPAGLYVQPAGTYHRPSASSSTFRRSRLHGHSFPRVPCVSPNDSMYQHYFYQGLTFPQGPSNPGAEQVLPTSSLICPAALHTGFALGIHSCLGPARTCYHGNQSVCSGYLGDGPGSDSSSAARCGRGRSSSSDSMLDSTETSNRATFGSCSTFRSSLSSDTDPFVFRSGSLGGSAGLDMRNGSPPTRHERPGSPSRRRQDLLTQCTFDVNRRSCSSSEPMERNGSTPPGALEGARADFRSVVQDDRGSHTVACGCHFKIPPAATKERHYQLGEAKFLEMVDDEQRIQGLLTQTSHASGPCNSLMDQADAEDQPCGCTTEDRLGWDSSQCCCVHLRSTSDQARAGIGRTENFCRPGCQAHRTPQHLEPLRHPPAEREGKELAGVCHAVGSDGDQTCSRNTCPGQQGEPKVCFPT</sequence>
<dbReference type="GO" id="GO:0030178">
    <property type="term" value="P:negative regulation of Wnt signaling pathway"/>
    <property type="evidence" value="ECO:0007669"/>
    <property type="project" value="UniProtKB-ARBA"/>
</dbReference>
<evidence type="ECO:0000256" key="13">
    <source>
        <dbReference type="ARBA" id="ARBA00022786"/>
    </source>
</evidence>
<evidence type="ECO:0000256" key="18">
    <source>
        <dbReference type="SAM" id="MobiDB-lite"/>
    </source>
</evidence>
<evidence type="ECO:0000256" key="9">
    <source>
        <dbReference type="ARBA" id="ARBA00022692"/>
    </source>
</evidence>
<accession>A0A3B3QQJ6</accession>
<evidence type="ECO:0000256" key="1">
    <source>
        <dbReference type="ARBA" id="ARBA00000900"/>
    </source>
</evidence>
<keyword evidence="16 19" id="KW-0472">Membrane</keyword>
<dbReference type="Gene3D" id="3.30.40.10">
    <property type="entry name" value="Zinc/RING finger domain, C3HC4 (zinc finger)"/>
    <property type="match status" value="1"/>
</dbReference>
<feature type="signal peptide" evidence="20">
    <location>
        <begin position="1"/>
        <end position="26"/>
    </location>
</feature>
<feature type="compositionally biased region" description="Polar residues" evidence="18">
    <location>
        <begin position="533"/>
        <end position="542"/>
    </location>
</feature>
<keyword evidence="6" id="KW-1003">Cell membrane</keyword>
<comment type="similarity">
    <text evidence="4">Belongs to the ZNRF3 family.</text>
</comment>
<keyword evidence="7" id="KW-0808">Transferase</keyword>
<evidence type="ECO:0000256" key="12">
    <source>
        <dbReference type="ARBA" id="ARBA00022771"/>
    </source>
</evidence>
<name>A0A3B3QQJ6_9TELE</name>
<dbReference type="Proteomes" id="UP000261540">
    <property type="component" value="Unplaced"/>
</dbReference>
<feature type="domain" description="RING-type" evidence="21">
    <location>
        <begin position="254"/>
        <end position="295"/>
    </location>
</feature>
<dbReference type="GO" id="GO:0016055">
    <property type="term" value="P:Wnt signaling pathway"/>
    <property type="evidence" value="ECO:0007669"/>
    <property type="project" value="UniProtKB-KW"/>
</dbReference>
<evidence type="ECO:0000256" key="5">
    <source>
        <dbReference type="ARBA" id="ARBA00012483"/>
    </source>
</evidence>
<evidence type="ECO:0000313" key="22">
    <source>
        <dbReference type="Ensembl" id="ENSPKIP00000007691.1"/>
    </source>
</evidence>
<keyword evidence="9 19" id="KW-0812">Transmembrane</keyword>
<evidence type="ECO:0000256" key="17">
    <source>
        <dbReference type="PROSITE-ProRule" id="PRU00175"/>
    </source>
</evidence>
<evidence type="ECO:0000256" key="3">
    <source>
        <dbReference type="ARBA" id="ARBA00004906"/>
    </source>
</evidence>
<keyword evidence="23" id="KW-1185">Reference proteome</keyword>
<comment type="pathway">
    <text evidence="3">Protein modification; protein ubiquitination.</text>
</comment>
<comment type="subcellular location">
    <subcellularLocation>
        <location evidence="2">Cell membrane</location>
        <topology evidence="2">Single-pass type I membrane protein</topology>
    </subcellularLocation>
</comment>
<keyword evidence="14" id="KW-0862">Zinc</keyword>
<dbReference type="InterPro" id="IPR040700">
    <property type="entry name" value="ZNRF-3_ecto"/>
</dbReference>
<feature type="region of interest" description="Disordered" evidence="18">
    <location>
        <begin position="515"/>
        <end position="542"/>
    </location>
</feature>
<feature type="compositionally biased region" description="Polar residues" evidence="18">
    <location>
        <begin position="599"/>
        <end position="624"/>
    </location>
</feature>